<organism evidence="1 2">
    <name type="scientific">Neonectria magnoliae</name>
    <dbReference type="NCBI Taxonomy" id="2732573"/>
    <lineage>
        <taxon>Eukaryota</taxon>
        <taxon>Fungi</taxon>
        <taxon>Dikarya</taxon>
        <taxon>Ascomycota</taxon>
        <taxon>Pezizomycotina</taxon>
        <taxon>Sordariomycetes</taxon>
        <taxon>Hypocreomycetidae</taxon>
        <taxon>Hypocreales</taxon>
        <taxon>Nectriaceae</taxon>
        <taxon>Neonectria</taxon>
    </lineage>
</organism>
<dbReference type="PANTHER" id="PTHR42695">
    <property type="entry name" value="GLUTAMINE AMIDOTRANSFERASE YLR126C-RELATED"/>
    <property type="match status" value="1"/>
</dbReference>
<keyword evidence="2" id="KW-1185">Reference proteome</keyword>
<comment type="caution">
    <text evidence="1">The sequence shown here is derived from an EMBL/GenBank/DDBJ whole genome shotgun (WGS) entry which is preliminary data.</text>
</comment>
<protein>
    <submittedName>
        <fullName evidence="1">Uncharacterized protein</fullName>
    </submittedName>
</protein>
<sequence>MTRTFRLAVLECDTPVPAVKAARGSYGEVFRVLLSKGQKDLGPKGNDVELDISKWDVVASQSFPNADEIDGLWLTGSKHTAFADGDWIISLVEFVKEVLTTTKIPVVDTIQYAFVSD</sequence>
<proteinExistence type="predicted"/>
<dbReference type="EMBL" id="JAZAVK010000171">
    <property type="protein sequence ID" value="KAK7418210.1"/>
    <property type="molecule type" value="Genomic_DNA"/>
</dbReference>
<evidence type="ECO:0000313" key="2">
    <source>
        <dbReference type="Proteomes" id="UP001498421"/>
    </source>
</evidence>
<accession>A0ABR1HAP4</accession>
<reference evidence="1 2" key="1">
    <citation type="journal article" date="2025" name="Microbiol. Resour. Announc.">
        <title>Draft genome sequences for Neonectria magnoliae and Neonectria punicea, canker pathogens of Liriodendron tulipifera and Acer saccharum in West Virginia.</title>
        <authorList>
            <person name="Petronek H.M."/>
            <person name="Kasson M.T."/>
            <person name="Metheny A.M."/>
            <person name="Stauder C.M."/>
            <person name="Lovett B."/>
            <person name="Lynch S.C."/>
            <person name="Garnas J.R."/>
            <person name="Kasson L.R."/>
            <person name="Stajich J.E."/>
        </authorList>
    </citation>
    <scope>NUCLEOTIDE SEQUENCE [LARGE SCALE GENOMIC DNA]</scope>
    <source>
        <strain evidence="1 2">NRRL 64651</strain>
    </source>
</reference>
<evidence type="ECO:0000313" key="1">
    <source>
        <dbReference type="EMBL" id="KAK7418210.1"/>
    </source>
</evidence>
<name>A0ABR1HAP4_9HYPO</name>
<gene>
    <name evidence="1" type="ORF">QQZ08_011363</name>
</gene>
<dbReference type="Proteomes" id="UP001498421">
    <property type="component" value="Unassembled WGS sequence"/>
</dbReference>
<dbReference type="PANTHER" id="PTHR42695:SF5">
    <property type="entry name" value="GLUTAMINE AMIDOTRANSFERASE YLR126C-RELATED"/>
    <property type="match status" value="1"/>
</dbReference>
<dbReference type="InterPro" id="IPR044992">
    <property type="entry name" value="ChyE-like"/>
</dbReference>